<dbReference type="PANTHER" id="PTHR34677">
    <property type="match status" value="1"/>
</dbReference>
<dbReference type="Pfam" id="PF19078">
    <property type="entry name" value="Big_12"/>
    <property type="match status" value="3"/>
</dbReference>
<organism evidence="9 10">
    <name type="scientific">Algimonas ampicilliniresistens</name>
    <dbReference type="NCBI Taxonomy" id="1298735"/>
    <lineage>
        <taxon>Bacteria</taxon>
        <taxon>Pseudomonadati</taxon>
        <taxon>Pseudomonadota</taxon>
        <taxon>Alphaproteobacteria</taxon>
        <taxon>Maricaulales</taxon>
        <taxon>Robiginitomaculaceae</taxon>
        <taxon>Algimonas</taxon>
    </lineage>
</organism>
<accession>A0ABQ5V725</accession>
<dbReference type="Gene3D" id="2.40.128.130">
    <property type="entry name" value="Autotransporter beta-domain"/>
    <property type="match status" value="1"/>
</dbReference>
<dbReference type="SMART" id="SM00869">
    <property type="entry name" value="Autotransporter"/>
    <property type="match status" value="1"/>
</dbReference>
<evidence type="ECO:0000256" key="2">
    <source>
        <dbReference type="ARBA" id="ARBA00004496"/>
    </source>
</evidence>
<dbReference type="InterPro" id="IPR036709">
    <property type="entry name" value="Autotransporte_beta_dom_sf"/>
</dbReference>
<comment type="caution">
    <text evidence="9">The sequence shown here is derived from an EMBL/GenBank/DDBJ whole genome shotgun (WGS) entry which is preliminary data.</text>
</comment>
<feature type="region of interest" description="Disordered" evidence="7">
    <location>
        <begin position="46"/>
        <end position="70"/>
    </location>
</feature>
<dbReference type="Proteomes" id="UP001161391">
    <property type="component" value="Unassembled WGS sequence"/>
</dbReference>
<gene>
    <name evidence="9" type="ORF">GCM10007853_03490</name>
</gene>
<evidence type="ECO:0000256" key="6">
    <source>
        <dbReference type="ARBA" id="ARBA00023273"/>
    </source>
</evidence>
<evidence type="ECO:0000256" key="5">
    <source>
        <dbReference type="ARBA" id="ARBA00023069"/>
    </source>
</evidence>
<dbReference type="InterPro" id="IPR008964">
    <property type="entry name" value="Invasin/intimin_cell_adhesion"/>
</dbReference>
<comment type="subcellular location">
    <subcellularLocation>
        <location evidence="1">Cell projection</location>
        <location evidence="1">Cilium</location>
    </subcellularLocation>
    <subcellularLocation>
        <location evidence="2">Cytoplasm</location>
    </subcellularLocation>
</comment>
<reference evidence="9" key="1">
    <citation type="journal article" date="2014" name="Int. J. Syst. Evol. Microbiol.">
        <title>Complete genome of a new Firmicutes species belonging to the dominant human colonic microbiota ('Ruminococcus bicirculans') reveals two chromosomes and a selective capacity to utilize plant glucans.</title>
        <authorList>
            <consortium name="NISC Comparative Sequencing Program"/>
            <person name="Wegmann U."/>
            <person name="Louis P."/>
            <person name="Goesmann A."/>
            <person name="Henrissat B."/>
            <person name="Duncan S.H."/>
            <person name="Flint H.J."/>
        </authorList>
    </citation>
    <scope>NUCLEOTIDE SEQUENCE</scope>
    <source>
        <strain evidence="9">NBRC 108219</strain>
    </source>
</reference>
<dbReference type="PANTHER" id="PTHR34677:SF3">
    <property type="entry name" value="BACTERIAL IG-LIKE DOMAIN-CONTAINING PROTEIN"/>
    <property type="match status" value="1"/>
</dbReference>
<evidence type="ECO:0000256" key="4">
    <source>
        <dbReference type="ARBA" id="ARBA00022490"/>
    </source>
</evidence>
<evidence type="ECO:0000313" key="10">
    <source>
        <dbReference type="Proteomes" id="UP001161391"/>
    </source>
</evidence>
<dbReference type="Pfam" id="PF22544">
    <property type="entry name" value="HYDIN_VesB_CFA65-like_Ig"/>
    <property type="match status" value="1"/>
</dbReference>
<dbReference type="InterPro" id="IPR013783">
    <property type="entry name" value="Ig-like_fold"/>
</dbReference>
<protein>
    <recommendedName>
        <fullName evidence="8">Autotransporter domain-containing protein</fullName>
    </recommendedName>
</protein>
<dbReference type="PROSITE" id="PS50194">
    <property type="entry name" value="FILAMIN_REPEAT"/>
    <property type="match status" value="2"/>
</dbReference>
<dbReference type="SMART" id="SM00634">
    <property type="entry name" value="BID_1"/>
    <property type="match status" value="4"/>
</dbReference>
<keyword evidence="5" id="KW-0969">Cilium</keyword>
<feature type="domain" description="Autotransporter" evidence="8">
    <location>
        <begin position="1685"/>
        <end position="1955"/>
    </location>
</feature>
<feature type="compositionally biased region" description="Polar residues" evidence="7">
    <location>
        <begin position="47"/>
        <end position="65"/>
    </location>
</feature>
<evidence type="ECO:0000256" key="7">
    <source>
        <dbReference type="SAM" id="MobiDB-lite"/>
    </source>
</evidence>
<dbReference type="PROSITE" id="PS51208">
    <property type="entry name" value="AUTOTRANSPORTER"/>
    <property type="match status" value="1"/>
</dbReference>
<dbReference type="InterPro" id="IPR003344">
    <property type="entry name" value="Big_1_dom"/>
</dbReference>
<dbReference type="InterPro" id="IPR017868">
    <property type="entry name" value="Filamin/ABP280_repeat-like"/>
</dbReference>
<dbReference type="SUPFAM" id="SSF103515">
    <property type="entry name" value="Autotransporter"/>
    <property type="match status" value="1"/>
</dbReference>
<keyword evidence="4" id="KW-0963">Cytoplasm</keyword>
<dbReference type="SUPFAM" id="SSF49373">
    <property type="entry name" value="Invasin/intimin cell-adhesion fragments"/>
    <property type="match status" value="5"/>
</dbReference>
<dbReference type="Pfam" id="PF03797">
    <property type="entry name" value="Autotransporter"/>
    <property type="match status" value="1"/>
</dbReference>
<dbReference type="InterPro" id="IPR005546">
    <property type="entry name" value="Autotransporte_beta"/>
</dbReference>
<name>A0ABQ5V725_9PROT</name>
<keyword evidence="10" id="KW-1185">Reference proteome</keyword>
<keyword evidence="6" id="KW-0966">Cell projection</keyword>
<dbReference type="RefSeq" id="WP_284386881.1">
    <property type="nucleotide sequence ID" value="NZ_BSNK01000001.1"/>
</dbReference>
<reference evidence="9" key="2">
    <citation type="submission" date="2023-01" db="EMBL/GenBank/DDBJ databases">
        <title>Draft genome sequence of Algimonas ampicilliniresistens strain NBRC 108219.</title>
        <authorList>
            <person name="Sun Q."/>
            <person name="Mori K."/>
        </authorList>
    </citation>
    <scope>NUCLEOTIDE SEQUENCE</scope>
    <source>
        <strain evidence="9">NBRC 108219</strain>
    </source>
</reference>
<sequence length="1955" mass="200285">MFRSIQDKSHTYGLYWGRYLVIAMAVLLLGFSTVSKAHAQAPEIEVQGSNSQVISTPDTTPSTADGTDFGSQGVGISRNELFFVINQGNADLIVSSPVISGADAGDFRIISNLTSPVSASSQTDFALEFTPSTAGLKQATITLTTNDADEGTFRFDVQGTGSVVPGSFTAASGNTQSTAINAAYAQPLVVTLLDTNNDAISSASIQFVSDGNAANPSVTFPNGNNTFTTVTDANGQASVSVTANGVAGAHTVTATTAGIAQVDFSLTNTVAAADTTPPRIASIVRQNPTTENTDADSLTWRVTFDEAVQNVNGALGGDFVIAGVANADVTVNSVSASVYDVILSGGDLPNLNGTVTLSINSGTDITDFAGNALMNFAPTGINENAFNLTNSVGPQPELVIRTLARTLTTPDTTPTRAKGTDYGSVEIGDMRDLTLIIENTGAADLTFSSPIISGPDSADFTVRVDPASPITAGSQNNFVVRFTPSRLGVHNVTFSFTNNDSDESPFIIDLTGTGVNEPPRISSIDQIIGTSPTDADEVIWRIIFSEQGIQNLTADDFQVSGTTATLSVRTPPTDNIGSQFGTLLDLRLSGGDLADLNGNVTLSLSPGHNIIDSDNDPLTNSMPTGLDESTVQIINNEPDIRVTGNGTSANPTGGPDLVNGQTVTSAADGTDFSIQQVGTDSDRFRYGVGNISPFSTLSILDSNVQITGPNAGDFRFSPSLGSRNLPGNSSTGFVVRFRPTAVGVRQATISIGSNDPDESPFTFNISGTGVVGAPSSLVATSGSGQSAMISSAFNAVLIATVTDSGGNPVPGENVTFTAPASGASGTFSGGGASETVTTDASGVATSTTFTANGDTGTYDVVATATGLPSVNFTLTNNQGPPEIEVFRGVTELQTGDTVALGDVTAISGGLTIRNAGTGPLTLGEAIIVSPTHPEDLRLIQPGTASVIPGESTLLGYRVIPVTSGGPDRSFTLSIPNNDADENPFLQSFTYASIASGNIAAASGDGQTAPINTAFVNAIIARVENRVGERVSGVTVNFTAPGSGASAALSAPSAITDANGEARVTATANMIIGTYDVTASVAGLGTVAFTLSNDEVVAATLTATLGGGQNTAISTAFNDVLVATVIDTSGNPVPGERVTFTAPAAGPSGTFSSGGVSETAITDAAGAATSSRFTANGEIGNYTVTAMSGSLNSVTYALTNQPGAAATLVATSGGGQSAAISTAFSNVLIATVTDVGGNPVSGESVTFTAPASGASGDFSGGGISETVTTDASGVATSSILTANNTVGSYAVTATSGALSSVAFSLTNEDNTSPTVTISDVPNLITGAFTARFTFSEDVTGFAAADISVVNGSVSELNGNGSGYTALIGPDGQGDISVSLAANVVTDLAGNGNIASGVQTAILDDSAPEVEITLPDSASTSDADNPFTATFTFTEPVTNFELDDIGIEGGALSNFAAQPGGRIFTVSVTPSLNHEGATDGTMLKLSIEAGSFTDVAGNTNTEAKIASVRIDTTGPIVTLSVPPSETTVDFMLTASFSEDVINFEASDITVTNGTIDVFTELTADEYQFMVKPAELGAVTVTISANVAEDSSGNGNQALANPAVTEFKLDSEVVRIRTEAIANNFIAGRADQLTAADPNLSARLQNQGAGKGFDGRLNGSGNLKLVNLSFDGGASGEALNLNRLVGADHAGRIASWVQATLAVVDSEDGSETDQLFIHAGVDYRVSDDLLVGVLGQYDHSKQSRSQTISSDGFEVSGDGFLVGPYTVVRLKDGLVFDGRVAWGKSDNEISPYNTYVDEFETTRWLLKGQLTGQLNLKGETSGWTISPELALLYYTERQSAYTDSNGIVIGEQDVELGRLSFGPRISHTIQLENENEESLRALSSTFSLRGIWDFETPDLADLTTGMMTGSDQFRARGQGGLTYTLESGSRFTVEGFYDGIGANSFNAYGGSISFGMTY</sequence>
<dbReference type="NCBIfam" id="NF012200">
    <property type="entry name" value="choice_anch_D"/>
    <property type="match status" value="4"/>
</dbReference>
<dbReference type="EMBL" id="BSNK01000001">
    <property type="protein sequence ID" value="GLQ22475.1"/>
    <property type="molecule type" value="Genomic_DNA"/>
</dbReference>
<proteinExistence type="inferred from homology"/>
<comment type="similarity">
    <text evidence="3">Belongs to the intimin/invasin family.</text>
</comment>
<dbReference type="Gene3D" id="2.60.40.10">
    <property type="entry name" value="Immunoglobulins"/>
    <property type="match status" value="9"/>
</dbReference>
<evidence type="ECO:0000256" key="3">
    <source>
        <dbReference type="ARBA" id="ARBA00010116"/>
    </source>
</evidence>
<evidence type="ECO:0000313" key="9">
    <source>
        <dbReference type="EMBL" id="GLQ22475.1"/>
    </source>
</evidence>
<dbReference type="InterPro" id="IPR044048">
    <property type="entry name" value="Big_12"/>
</dbReference>
<evidence type="ECO:0000256" key="1">
    <source>
        <dbReference type="ARBA" id="ARBA00004138"/>
    </source>
</evidence>
<dbReference type="InterPro" id="IPR053879">
    <property type="entry name" value="HYDIN_VesB_CFA65-like_Ig"/>
</dbReference>
<evidence type="ECO:0000259" key="8">
    <source>
        <dbReference type="PROSITE" id="PS51208"/>
    </source>
</evidence>